<evidence type="ECO:0008006" key="4">
    <source>
        <dbReference type="Google" id="ProtNLM"/>
    </source>
</evidence>
<dbReference type="KEGG" id="smon:AWR27_14290"/>
<evidence type="ECO:0000256" key="1">
    <source>
        <dbReference type="SAM" id="SignalP"/>
    </source>
</evidence>
<feature type="signal peptide" evidence="1">
    <location>
        <begin position="1"/>
        <end position="24"/>
    </location>
</feature>
<dbReference type="RefSeq" id="WP_077131815.1">
    <property type="nucleotide sequence ID" value="NZ_CP014263.1"/>
</dbReference>
<keyword evidence="3" id="KW-1185">Reference proteome</keyword>
<feature type="chain" id="PRO_5012569077" description="Lipoprotein" evidence="1">
    <location>
        <begin position="25"/>
        <end position="226"/>
    </location>
</feature>
<keyword evidence="1" id="KW-0732">Signal</keyword>
<proteinExistence type="predicted"/>
<gene>
    <name evidence="2" type="ORF">AWR27_14290</name>
</gene>
<name>A0A1P9WYI3_9BACT</name>
<accession>A0A1P9WYI3</accession>
<dbReference type="OrthoDB" id="673254at2"/>
<organism evidence="2 3">
    <name type="scientific">Spirosoma montaniterrae</name>
    <dbReference type="NCBI Taxonomy" id="1178516"/>
    <lineage>
        <taxon>Bacteria</taxon>
        <taxon>Pseudomonadati</taxon>
        <taxon>Bacteroidota</taxon>
        <taxon>Cytophagia</taxon>
        <taxon>Cytophagales</taxon>
        <taxon>Cytophagaceae</taxon>
        <taxon>Spirosoma</taxon>
    </lineage>
</organism>
<sequence>MQNKLNLPLIALCLLMLAALSSCKKDEVPGLSAKIQKIVPQAALDDMKSKGLLINEGNTPPSIEGIFEADPYTLLSPYGPEDGWSKGKVIEKYRYRFSGQQGDEVKLEEKQINGNNTGSGIASFLAGSGNKFTLFGEVVGSSSGIATKTLTVISGEITSTGIKDFQYAFVLTNKTGDDDDDVLMPVNKSRVWIDGNQIATKVGSFRIPATDAPVASTNVRSLLSAR</sequence>
<protein>
    <recommendedName>
        <fullName evidence="4">Lipoprotein</fullName>
    </recommendedName>
</protein>
<dbReference type="EMBL" id="CP014263">
    <property type="protein sequence ID" value="AQG80388.1"/>
    <property type="molecule type" value="Genomic_DNA"/>
</dbReference>
<dbReference type="AlphaFoldDB" id="A0A1P9WYI3"/>
<evidence type="ECO:0000313" key="3">
    <source>
        <dbReference type="Proteomes" id="UP000187941"/>
    </source>
</evidence>
<evidence type="ECO:0000313" key="2">
    <source>
        <dbReference type="EMBL" id="AQG80388.1"/>
    </source>
</evidence>
<dbReference type="STRING" id="1178516.AWR27_14290"/>
<dbReference type="PROSITE" id="PS51257">
    <property type="entry name" value="PROKAR_LIPOPROTEIN"/>
    <property type="match status" value="1"/>
</dbReference>
<dbReference type="Proteomes" id="UP000187941">
    <property type="component" value="Chromosome"/>
</dbReference>
<reference evidence="2 3" key="1">
    <citation type="submission" date="2016-01" db="EMBL/GenBank/DDBJ databases">
        <authorList>
            <person name="Oliw E.H."/>
        </authorList>
    </citation>
    <scope>NUCLEOTIDE SEQUENCE [LARGE SCALE GENOMIC DNA]</scope>
    <source>
        <strain evidence="2 3">DY10</strain>
    </source>
</reference>